<sequence>MGVDASVAPSVMVLDASGGYDVGPSVTLGPAGSARPLSFAWHGPSARLTFAIDNQLLPRSSGFTEQMPCITVGMRRACAMTPPTFTLRPPRRREVLMNHRSDVQVLVGRRRMDDSLREEHYLTSVV</sequence>
<dbReference type="AlphaFoldDB" id="A0A4P2QL79"/>
<organism evidence="1 2">
    <name type="scientific">Sorangium cellulosum</name>
    <name type="common">Polyangium cellulosum</name>
    <dbReference type="NCBI Taxonomy" id="56"/>
    <lineage>
        <taxon>Bacteria</taxon>
        <taxon>Pseudomonadati</taxon>
        <taxon>Myxococcota</taxon>
        <taxon>Polyangia</taxon>
        <taxon>Polyangiales</taxon>
        <taxon>Polyangiaceae</taxon>
        <taxon>Sorangium</taxon>
    </lineage>
</organism>
<evidence type="ECO:0000313" key="2">
    <source>
        <dbReference type="Proteomes" id="UP000295497"/>
    </source>
</evidence>
<evidence type="ECO:0000313" key="1">
    <source>
        <dbReference type="EMBL" id="AUX30730.1"/>
    </source>
</evidence>
<proteinExistence type="predicted"/>
<dbReference type="RefSeq" id="WP_165373701.1">
    <property type="nucleotide sequence ID" value="NZ_CP012672.1"/>
</dbReference>
<dbReference type="EMBL" id="CP012672">
    <property type="protein sequence ID" value="AUX30730.1"/>
    <property type="molecule type" value="Genomic_DNA"/>
</dbReference>
<name>A0A4P2QL79_SORCE</name>
<protein>
    <submittedName>
        <fullName evidence="1">Uncharacterized protein</fullName>
    </submittedName>
</protein>
<reference evidence="1 2" key="1">
    <citation type="submission" date="2015-09" db="EMBL/GenBank/DDBJ databases">
        <title>Sorangium comparison.</title>
        <authorList>
            <person name="Zaburannyi N."/>
            <person name="Bunk B."/>
            <person name="Overmann J."/>
            <person name="Mueller R."/>
        </authorList>
    </citation>
    <scope>NUCLEOTIDE SEQUENCE [LARGE SCALE GENOMIC DNA]</scope>
    <source>
        <strain evidence="1 2">So ce836</strain>
    </source>
</reference>
<accession>A0A4P2QL79</accession>
<gene>
    <name evidence="1" type="ORF">SOCE836_028410</name>
</gene>
<dbReference type="Proteomes" id="UP000295497">
    <property type="component" value="Chromosome"/>
</dbReference>